<keyword evidence="3" id="KW-1185">Reference proteome</keyword>
<sequence length="59" mass="6004">MLSLVAAGDNYDDGEGALLALGVSDDHRNRSGAAAIRTGSTALLAAASTGKTDVFRRLL</sequence>
<gene>
    <name evidence="2" type="ORF">ABID21_005017</name>
</gene>
<dbReference type="EMBL" id="JBEPLJ010000040">
    <property type="protein sequence ID" value="MET3588877.1"/>
    <property type="molecule type" value="Genomic_DNA"/>
</dbReference>
<dbReference type="PROSITE" id="PS50297">
    <property type="entry name" value="ANK_REP_REGION"/>
    <property type="match status" value="1"/>
</dbReference>
<proteinExistence type="predicted"/>
<dbReference type="InterPro" id="IPR002110">
    <property type="entry name" value="Ankyrin_rpt"/>
</dbReference>
<comment type="caution">
    <text evidence="2">The sequence shown here is derived from an EMBL/GenBank/DDBJ whole genome shotgun (WGS) entry which is preliminary data.</text>
</comment>
<protein>
    <submittedName>
        <fullName evidence="2">Uncharacterized protein</fullName>
    </submittedName>
</protein>
<dbReference type="RefSeq" id="WP_354532493.1">
    <property type="nucleotide sequence ID" value="NZ_JBEPLJ010000040.1"/>
</dbReference>
<name>A0ABV2HF68_9HYPH</name>
<evidence type="ECO:0000313" key="2">
    <source>
        <dbReference type="EMBL" id="MET3588877.1"/>
    </source>
</evidence>
<organism evidence="2 3">
    <name type="scientific">Pseudorhizobium tarimense</name>
    <dbReference type="NCBI Taxonomy" id="1079109"/>
    <lineage>
        <taxon>Bacteria</taxon>
        <taxon>Pseudomonadati</taxon>
        <taxon>Pseudomonadota</taxon>
        <taxon>Alphaproteobacteria</taxon>
        <taxon>Hyphomicrobiales</taxon>
        <taxon>Rhizobiaceae</taxon>
        <taxon>Rhizobium/Agrobacterium group</taxon>
        <taxon>Pseudorhizobium</taxon>
    </lineage>
</organism>
<keyword evidence="1" id="KW-0040">ANK repeat</keyword>
<accession>A0ABV2HF68</accession>
<evidence type="ECO:0000313" key="3">
    <source>
        <dbReference type="Proteomes" id="UP001549031"/>
    </source>
</evidence>
<evidence type="ECO:0000256" key="1">
    <source>
        <dbReference type="PROSITE-ProRule" id="PRU00023"/>
    </source>
</evidence>
<feature type="repeat" description="ANK" evidence="1">
    <location>
        <begin position="38"/>
        <end position="59"/>
    </location>
</feature>
<dbReference type="Proteomes" id="UP001549031">
    <property type="component" value="Unassembled WGS sequence"/>
</dbReference>
<reference evidence="2 3" key="1">
    <citation type="submission" date="2024-06" db="EMBL/GenBank/DDBJ databases">
        <title>Genomic Encyclopedia of Type Strains, Phase IV (KMG-IV): sequencing the most valuable type-strain genomes for metagenomic binning, comparative biology and taxonomic classification.</title>
        <authorList>
            <person name="Goeker M."/>
        </authorList>
    </citation>
    <scope>NUCLEOTIDE SEQUENCE [LARGE SCALE GENOMIC DNA]</scope>
    <source>
        <strain evidence="2 3">DSM 105042</strain>
    </source>
</reference>
<dbReference type="PROSITE" id="PS50088">
    <property type="entry name" value="ANK_REPEAT"/>
    <property type="match status" value="1"/>
</dbReference>